<reference evidence="1" key="2">
    <citation type="submission" date="2023-01" db="EMBL/GenBank/DDBJ databases">
        <authorList>
            <person name="Sun Q."/>
            <person name="Evtushenko L."/>
        </authorList>
    </citation>
    <scope>NUCLEOTIDE SEQUENCE</scope>
    <source>
        <strain evidence="1">VKM B-2222</strain>
    </source>
</reference>
<dbReference type="Gene3D" id="3.40.50.300">
    <property type="entry name" value="P-loop containing nucleotide triphosphate hydrolases"/>
    <property type="match status" value="1"/>
</dbReference>
<comment type="caution">
    <text evidence="1">The sequence shown here is derived from an EMBL/GenBank/DDBJ whole genome shotgun (WGS) entry which is preliminary data.</text>
</comment>
<accession>A0AAD3P095</accession>
<proteinExistence type="predicted"/>
<dbReference type="AlphaFoldDB" id="A0AAD3P095"/>
<evidence type="ECO:0000313" key="1">
    <source>
        <dbReference type="EMBL" id="GLK64595.1"/>
    </source>
</evidence>
<organism evidence="1 2">
    <name type="scientific">Paracoccus kondratievae</name>
    <dbReference type="NCBI Taxonomy" id="135740"/>
    <lineage>
        <taxon>Bacteria</taxon>
        <taxon>Pseudomonadati</taxon>
        <taxon>Pseudomonadota</taxon>
        <taxon>Alphaproteobacteria</taxon>
        <taxon>Rhodobacterales</taxon>
        <taxon>Paracoccaceae</taxon>
        <taxon>Paracoccus</taxon>
    </lineage>
</organism>
<evidence type="ECO:0000313" key="2">
    <source>
        <dbReference type="Proteomes" id="UP001143349"/>
    </source>
</evidence>
<evidence type="ECO:0008006" key="3">
    <source>
        <dbReference type="Google" id="ProtNLM"/>
    </source>
</evidence>
<sequence length="67" mass="7514">MGDYARAILKNSLILSLGKPAIGRRMPVITHRLGATRHTDRIAVIHEGRVIEMDDHDALIAQTWRAN</sequence>
<dbReference type="InterPro" id="IPR027417">
    <property type="entry name" value="P-loop_NTPase"/>
</dbReference>
<protein>
    <recommendedName>
        <fullName evidence="3">ABC transporter ATP-binding protein</fullName>
    </recommendedName>
</protein>
<reference evidence="1" key="1">
    <citation type="journal article" date="2014" name="Int. J. Syst. Evol. Microbiol.">
        <title>Complete genome sequence of Corynebacterium casei LMG S-19264T (=DSM 44701T), isolated from a smear-ripened cheese.</title>
        <authorList>
            <consortium name="US DOE Joint Genome Institute (JGI-PGF)"/>
            <person name="Walter F."/>
            <person name="Albersmeier A."/>
            <person name="Kalinowski J."/>
            <person name="Ruckert C."/>
        </authorList>
    </citation>
    <scope>NUCLEOTIDE SEQUENCE</scope>
    <source>
        <strain evidence="1">VKM B-2222</strain>
    </source>
</reference>
<name>A0AAD3P095_9RHOB</name>
<keyword evidence="2" id="KW-1185">Reference proteome</keyword>
<gene>
    <name evidence="1" type="ORF">GCM10017635_20660</name>
</gene>
<dbReference type="SUPFAM" id="SSF52540">
    <property type="entry name" value="P-loop containing nucleoside triphosphate hydrolases"/>
    <property type="match status" value="1"/>
</dbReference>
<dbReference type="EMBL" id="BSFH01000029">
    <property type="protein sequence ID" value="GLK64595.1"/>
    <property type="molecule type" value="Genomic_DNA"/>
</dbReference>
<dbReference type="RefSeq" id="WP_271179773.1">
    <property type="nucleotide sequence ID" value="NZ_BSFH01000029.1"/>
</dbReference>
<dbReference type="Proteomes" id="UP001143349">
    <property type="component" value="Unassembled WGS sequence"/>
</dbReference>